<sequence>MIKNRAEETFKNHLACLSQGKISDWSNLFAKNGVLEVPYAPKGFPKKVEGRTALYDYMKNFPEQFKVTYKNLNFHPTANPNLAIVEFDCEGVALSTKNAFIQKYISIVTTNDAGEIIKYVDYWNPIVIMESLGMM</sequence>
<dbReference type="Gene3D" id="3.10.450.50">
    <property type="match status" value="1"/>
</dbReference>
<dbReference type="EMBL" id="JAUOEL010000002">
    <property type="protein sequence ID" value="MDO5974024.1"/>
    <property type="molecule type" value="Genomic_DNA"/>
</dbReference>
<protein>
    <submittedName>
        <fullName evidence="2">Nuclear transport factor 2 family protein</fullName>
    </submittedName>
</protein>
<gene>
    <name evidence="2" type="ORF">Q4Q40_07490</name>
</gene>
<feature type="domain" description="SnoaL-like" evidence="1">
    <location>
        <begin position="12"/>
        <end position="117"/>
    </location>
</feature>
<evidence type="ECO:0000313" key="3">
    <source>
        <dbReference type="Proteomes" id="UP001176806"/>
    </source>
</evidence>
<dbReference type="Proteomes" id="UP001176806">
    <property type="component" value="Unassembled WGS sequence"/>
</dbReference>
<organism evidence="2 3">
    <name type="scientific">Flavivirga jejuensis</name>
    <dbReference type="NCBI Taxonomy" id="870487"/>
    <lineage>
        <taxon>Bacteria</taxon>
        <taxon>Pseudomonadati</taxon>
        <taxon>Bacteroidota</taxon>
        <taxon>Flavobacteriia</taxon>
        <taxon>Flavobacteriales</taxon>
        <taxon>Flavobacteriaceae</taxon>
        <taxon>Flavivirga</taxon>
    </lineage>
</organism>
<proteinExistence type="predicted"/>
<reference evidence="2" key="1">
    <citation type="submission" date="2023-07" db="EMBL/GenBank/DDBJ databases">
        <title>Two novel species in the genus Flavivirga.</title>
        <authorList>
            <person name="Kwon K."/>
        </authorList>
    </citation>
    <scope>NUCLEOTIDE SEQUENCE</scope>
    <source>
        <strain evidence="2">KACC 14158</strain>
    </source>
</reference>
<evidence type="ECO:0000313" key="2">
    <source>
        <dbReference type="EMBL" id="MDO5974024.1"/>
    </source>
</evidence>
<dbReference type="SUPFAM" id="SSF54427">
    <property type="entry name" value="NTF2-like"/>
    <property type="match status" value="1"/>
</dbReference>
<dbReference type="Pfam" id="PF12680">
    <property type="entry name" value="SnoaL_2"/>
    <property type="match status" value="1"/>
</dbReference>
<accession>A0ABT8WLK0</accession>
<dbReference type="InterPro" id="IPR032710">
    <property type="entry name" value="NTF2-like_dom_sf"/>
</dbReference>
<name>A0ABT8WLK0_9FLAO</name>
<dbReference type="InterPro" id="IPR037401">
    <property type="entry name" value="SnoaL-like"/>
</dbReference>
<keyword evidence="3" id="KW-1185">Reference proteome</keyword>
<evidence type="ECO:0000259" key="1">
    <source>
        <dbReference type="Pfam" id="PF12680"/>
    </source>
</evidence>
<dbReference type="RefSeq" id="WP_303301164.1">
    <property type="nucleotide sequence ID" value="NZ_BAABDA010000051.1"/>
</dbReference>
<comment type="caution">
    <text evidence="2">The sequence shown here is derived from an EMBL/GenBank/DDBJ whole genome shotgun (WGS) entry which is preliminary data.</text>
</comment>